<comment type="caution">
    <text evidence="1">The sequence shown here is derived from an EMBL/GenBank/DDBJ whole genome shotgun (WGS) entry which is preliminary data.</text>
</comment>
<accession>A0AAV2R5L1</accession>
<proteinExistence type="predicted"/>
<evidence type="ECO:0000313" key="2">
    <source>
        <dbReference type="Proteomes" id="UP001497623"/>
    </source>
</evidence>
<dbReference type="Proteomes" id="UP001497623">
    <property type="component" value="Unassembled WGS sequence"/>
</dbReference>
<protein>
    <recommendedName>
        <fullName evidence="3">Endonuclease/exonuclease/phosphatase domain-containing protein</fullName>
    </recommendedName>
</protein>
<dbReference type="InterPro" id="IPR036691">
    <property type="entry name" value="Endo/exonu/phosph_ase_sf"/>
</dbReference>
<gene>
    <name evidence="1" type="ORF">MNOR_LOCUS19830</name>
</gene>
<name>A0AAV2R5L1_MEGNR</name>
<organism evidence="1 2">
    <name type="scientific">Meganyctiphanes norvegica</name>
    <name type="common">Northern krill</name>
    <name type="synonym">Thysanopoda norvegica</name>
    <dbReference type="NCBI Taxonomy" id="48144"/>
    <lineage>
        <taxon>Eukaryota</taxon>
        <taxon>Metazoa</taxon>
        <taxon>Ecdysozoa</taxon>
        <taxon>Arthropoda</taxon>
        <taxon>Crustacea</taxon>
        <taxon>Multicrustacea</taxon>
        <taxon>Malacostraca</taxon>
        <taxon>Eumalacostraca</taxon>
        <taxon>Eucarida</taxon>
        <taxon>Euphausiacea</taxon>
        <taxon>Euphausiidae</taxon>
        <taxon>Meganyctiphanes</taxon>
    </lineage>
</organism>
<reference evidence="1 2" key="1">
    <citation type="submission" date="2024-05" db="EMBL/GenBank/DDBJ databases">
        <authorList>
            <person name="Wallberg A."/>
        </authorList>
    </citation>
    <scope>NUCLEOTIDE SEQUENCE [LARGE SCALE GENOMIC DNA]</scope>
</reference>
<dbReference type="Gene3D" id="3.60.10.10">
    <property type="entry name" value="Endonuclease/exonuclease/phosphatase"/>
    <property type="match status" value="1"/>
</dbReference>
<dbReference type="EMBL" id="CAXKWB010014949">
    <property type="protein sequence ID" value="CAL4112232.1"/>
    <property type="molecule type" value="Genomic_DNA"/>
</dbReference>
<dbReference type="AlphaFoldDB" id="A0AAV2R5L1"/>
<evidence type="ECO:0000313" key="1">
    <source>
        <dbReference type="EMBL" id="CAL4112232.1"/>
    </source>
</evidence>
<keyword evidence="2" id="KW-1185">Reference proteome</keyword>
<dbReference type="SUPFAM" id="SSF56219">
    <property type="entry name" value="DNase I-like"/>
    <property type="match status" value="1"/>
</dbReference>
<evidence type="ECO:0008006" key="3">
    <source>
        <dbReference type="Google" id="ProtNLM"/>
    </source>
</evidence>
<sequence length="146" mass="16805">MAGKQIKITSFNCTAFKPRNYDYISDINNKCDILLMQETWLYNFESYLFNNILPGCQYHAMSSMDETNVTHVGRPFRGLAIVWNKNLALSIIPVETASDRLCAVVIKSDNQNIVLCNVYMSCDNNTDENFEIYGDVLYEMLTLFEL</sequence>